<dbReference type="Proteomes" id="UP000078512">
    <property type="component" value="Unassembled WGS sequence"/>
</dbReference>
<organism evidence="1 2">
    <name type="scientific">Linnemannia elongata AG-77</name>
    <dbReference type="NCBI Taxonomy" id="1314771"/>
    <lineage>
        <taxon>Eukaryota</taxon>
        <taxon>Fungi</taxon>
        <taxon>Fungi incertae sedis</taxon>
        <taxon>Mucoromycota</taxon>
        <taxon>Mortierellomycotina</taxon>
        <taxon>Mortierellomycetes</taxon>
        <taxon>Mortierellales</taxon>
        <taxon>Mortierellaceae</taxon>
        <taxon>Linnemannia</taxon>
    </lineage>
</organism>
<name>A0A197JD05_9FUNG</name>
<gene>
    <name evidence="1" type="ORF">K457DRAFT_333362</name>
</gene>
<proteinExistence type="predicted"/>
<accession>A0A197JD05</accession>
<protein>
    <submittedName>
        <fullName evidence="1">Uncharacterized protein</fullName>
    </submittedName>
</protein>
<evidence type="ECO:0000313" key="2">
    <source>
        <dbReference type="Proteomes" id="UP000078512"/>
    </source>
</evidence>
<evidence type="ECO:0000313" key="1">
    <source>
        <dbReference type="EMBL" id="OAQ22381.1"/>
    </source>
</evidence>
<reference evidence="1 2" key="1">
    <citation type="submission" date="2016-05" db="EMBL/GenBank/DDBJ databases">
        <title>Genome sequencing reveals origins of a unique bacterial endosymbiosis in the earliest lineages of terrestrial Fungi.</title>
        <authorList>
            <consortium name="DOE Joint Genome Institute"/>
            <person name="Uehling J."/>
            <person name="Gryganskyi A."/>
            <person name="Hameed K."/>
            <person name="Tschaplinski T."/>
            <person name="Misztal P."/>
            <person name="Wu S."/>
            <person name="Desiro A."/>
            <person name="Vande Pol N."/>
            <person name="Du Z.-Y."/>
            <person name="Zienkiewicz A."/>
            <person name="Zienkiewicz K."/>
            <person name="Morin E."/>
            <person name="Tisserant E."/>
            <person name="Splivallo R."/>
            <person name="Hainaut M."/>
            <person name="Henrissat B."/>
            <person name="Ohm R."/>
            <person name="Kuo A."/>
            <person name="Yan J."/>
            <person name="Lipzen A."/>
            <person name="Nolan M."/>
            <person name="Labutti K."/>
            <person name="Barry K."/>
            <person name="Goldstein A."/>
            <person name="Labbe J."/>
            <person name="Schadt C."/>
            <person name="Tuskan G."/>
            <person name="Grigoriev I."/>
            <person name="Martin F."/>
            <person name="Vilgalys R."/>
            <person name="Bonito G."/>
        </authorList>
    </citation>
    <scope>NUCLEOTIDE SEQUENCE [LARGE SCALE GENOMIC DNA]</scope>
    <source>
        <strain evidence="1 2">AG-77</strain>
    </source>
</reference>
<keyword evidence="2" id="KW-1185">Reference proteome</keyword>
<dbReference type="AlphaFoldDB" id="A0A197JD05"/>
<dbReference type="EMBL" id="KV442171">
    <property type="protein sequence ID" value="OAQ22381.1"/>
    <property type="molecule type" value="Genomic_DNA"/>
</dbReference>
<sequence length="90" mass="9990">MNADQGHRSLACCALSFLGLTQQQSSQLLSRQPHHTRKCVCSLSLHPTCLPFTSKPPVSWFISHSCIMYIICSDFSSCIIFSCLVPCPRS</sequence>